<comment type="similarity">
    <text evidence="1">Belongs to the UPF0046 family.</text>
</comment>
<dbReference type="EnsemblMetazoa" id="G27806.1">
    <property type="protein sequence ID" value="G27806.1:cds"/>
    <property type="gene ID" value="G27806"/>
</dbReference>
<dbReference type="GO" id="GO:0016787">
    <property type="term" value="F:hydrolase activity"/>
    <property type="evidence" value="ECO:0007669"/>
    <property type="project" value="InterPro"/>
</dbReference>
<sequence length="361" mass="40977">MNKFSMSSLDLEAGAVRSWSRQDIQKRIIRNENKSMLRQILQRFRISHETRMEPLTTEQKRKVKIKPDPDAHHTNKKWDKLKVKQAWNRVTLVDPASGPVTEDCVRFVCISDTHRKLFIIADRIPDGDVLLHAGDFSNVGLPTDVKEFNDILGRLPHKHKIVIAGNHDITFDEEMLQTDINLRRFGLDVEKVKSDLTSEGVSSIKDLLTNCVYLEDAGVELYGIKIYGSPWQPVFCDWGFNLERGKPCLDKWNLIPCDTDILITHGPPLGHGDKCFDGIRAGCVDLLNTIQQRVQPKYHVFGHIHEDYGCTSDGITTYINASTCTLEYKPTHPPVVFDFPLPPGHTKDEVIGSIQKASQKN</sequence>
<dbReference type="AlphaFoldDB" id="A0A8W8LF72"/>
<dbReference type="PANTHER" id="PTHR12905">
    <property type="entry name" value="METALLOPHOSPHOESTERASE"/>
    <property type="match status" value="1"/>
</dbReference>
<dbReference type="Gene3D" id="3.60.21.10">
    <property type="match status" value="1"/>
</dbReference>
<evidence type="ECO:0000256" key="1">
    <source>
        <dbReference type="ARBA" id="ARBA00007993"/>
    </source>
</evidence>
<keyword evidence="4" id="KW-1185">Reference proteome</keyword>
<dbReference type="InterPro" id="IPR004843">
    <property type="entry name" value="Calcineurin-like_PHP"/>
</dbReference>
<dbReference type="Proteomes" id="UP000005408">
    <property type="component" value="Unassembled WGS sequence"/>
</dbReference>
<organism evidence="3 4">
    <name type="scientific">Magallana gigas</name>
    <name type="common">Pacific oyster</name>
    <name type="synonym">Crassostrea gigas</name>
    <dbReference type="NCBI Taxonomy" id="29159"/>
    <lineage>
        <taxon>Eukaryota</taxon>
        <taxon>Metazoa</taxon>
        <taxon>Spiralia</taxon>
        <taxon>Lophotrochozoa</taxon>
        <taxon>Mollusca</taxon>
        <taxon>Bivalvia</taxon>
        <taxon>Autobranchia</taxon>
        <taxon>Pteriomorphia</taxon>
        <taxon>Ostreida</taxon>
        <taxon>Ostreoidea</taxon>
        <taxon>Ostreidae</taxon>
        <taxon>Magallana</taxon>
    </lineage>
</organism>
<reference evidence="3" key="1">
    <citation type="submission" date="2022-08" db="UniProtKB">
        <authorList>
            <consortium name="EnsemblMetazoa"/>
        </authorList>
    </citation>
    <scope>IDENTIFICATION</scope>
    <source>
        <strain evidence="3">05x7-T-G4-1.051#20</strain>
    </source>
</reference>
<proteinExistence type="inferred from homology"/>
<dbReference type="InterPro" id="IPR029052">
    <property type="entry name" value="Metallo-depent_PP-like"/>
</dbReference>
<dbReference type="CDD" id="cd07379">
    <property type="entry name" value="MPP_239FB"/>
    <property type="match status" value="1"/>
</dbReference>
<protein>
    <recommendedName>
        <fullName evidence="2">Calcineurin-like phosphoesterase domain-containing protein</fullName>
    </recommendedName>
</protein>
<evidence type="ECO:0000313" key="4">
    <source>
        <dbReference type="Proteomes" id="UP000005408"/>
    </source>
</evidence>
<feature type="domain" description="Calcineurin-like phosphoesterase" evidence="2">
    <location>
        <begin position="106"/>
        <end position="306"/>
    </location>
</feature>
<evidence type="ECO:0000313" key="3">
    <source>
        <dbReference type="EnsemblMetazoa" id="G27806.1:cds"/>
    </source>
</evidence>
<dbReference type="SUPFAM" id="SSF56300">
    <property type="entry name" value="Metallo-dependent phosphatases"/>
    <property type="match status" value="1"/>
</dbReference>
<evidence type="ECO:0000259" key="2">
    <source>
        <dbReference type="Pfam" id="PF00149"/>
    </source>
</evidence>
<dbReference type="Pfam" id="PF00149">
    <property type="entry name" value="Metallophos"/>
    <property type="match status" value="1"/>
</dbReference>
<accession>A0A8W8LF72</accession>
<dbReference type="PANTHER" id="PTHR12905:SF0">
    <property type="entry name" value="CALCINEURIN-LIKE PHOSPHOESTERASE DOMAIN-CONTAINING PROTEIN"/>
    <property type="match status" value="1"/>
</dbReference>
<name>A0A8W8LF72_MAGGI</name>
<dbReference type="InterPro" id="IPR051693">
    <property type="entry name" value="UPF0046_metallophosphoest"/>
</dbReference>